<evidence type="ECO:0000313" key="3">
    <source>
        <dbReference type="Proteomes" id="UP001187192"/>
    </source>
</evidence>
<dbReference type="AlphaFoldDB" id="A0AA88DGC0"/>
<dbReference type="Proteomes" id="UP001187192">
    <property type="component" value="Unassembled WGS sequence"/>
</dbReference>
<feature type="region of interest" description="Disordered" evidence="1">
    <location>
        <begin position="78"/>
        <end position="222"/>
    </location>
</feature>
<comment type="caution">
    <text evidence="2">The sequence shown here is derived from an EMBL/GenBank/DDBJ whole genome shotgun (WGS) entry which is preliminary data.</text>
</comment>
<feature type="compositionally biased region" description="Basic and acidic residues" evidence="1">
    <location>
        <begin position="138"/>
        <end position="148"/>
    </location>
</feature>
<sequence length="349" mass="40050">MMVPFDSSELSSSSSPSSSSSSCSSKYHENAVELLDECWFFKNLLKINTNKPKNTFMRCYSDPCPSSTICQETPAIDKNESSTKTATEGGGFRPNELVRMPSLPPNMGREGHNRHRDVDELKQKADQLPRPKMALQKGEIRQEKEFRSGRPQNKATIARPRNNLLTRTQTLPPLRSQDHHDQQETKEKIMSKSSRQTSLNLADFLPPRHDKGTSKYRSQIRTTKIEEDINTDGSKEMRRRYYRGRNLRRSLSELETEEVQGFKDLGFTFDNKEMLSPSVVNILPGLQEKKEEDLGLENKVRRPYLSEAWLVQNCGPPTPNWAPSMSSEEMKAQIKFWARYVASNVRQEC</sequence>
<feature type="compositionally biased region" description="Basic and acidic residues" evidence="1">
    <location>
        <begin position="116"/>
        <end position="129"/>
    </location>
</feature>
<dbReference type="PANTHER" id="PTHR33785:SF5">
    <property type="entry name" value="SERINE_ARGININE REPETITIVE MATRIX PROTEIN"/>
    <property type="match status" value="1"/>
</dbReference>
<proteinExistence type="predicted"/>
<name>A0AA88DGC0_FICCA</name>
<dbReference type="PANTHER" id="PTHR33785">
    <property type="entry name" value="OS06G0550800 PROTEIN"/>
    <property type="match status" value="1"/>
</dbReference>
<evidence type="ECO:0000313" key="2">
    <source>
        <dbReference type="EMBL" id="GMN54462.1"/>
    </source>
</evidence>
<keyword evidence="3" id="KW-1185">Reference proteome</keyword>
<feature type="compositionally biased region" description="Basic and acidic residues" evidence="1">
    <location>
        <begin position="176"/>
        <end position="190"/>
    </location>
</feature>
<evidence type="ECO:0000256" key="1">
    <source>
        <dbReference type="SAM" id="MobiDB-lite"/>
    </source>
</evidence>
<dbReference type="EMBL" id="BTGU01000051">
    <property type="protein sequence ID" value="GMN54462.1"/>
    <property type="molecule type" value="Genomic_DNA"/>
</dbReference>
<gene>
    <name evidence="2" type="ORF">TIFTF001_023592</name>
</gene>
<feature type="region of interest" description="Disordered" evidence="1">
    <location>
        <begin position="1"/>
        <end position="23"/>
    </location>
</feature>
<organism evidence="2 3">
    <name type="scientific">Ficus carica</name>
    <name type="common">Common fig</name>
    <dbReference type="NCBI Taxonomy" id="3494"/>
    <lineage>
        <taxon>Eukaryota</taxon>
        <taxon>Viridiplantae</taxon>
        <taxon>Streptophyta</taxon>
        <taxon>Embryophyta</taxon>
        <taxon>Tracheophyta</taxon>
        <taxon>Spermatophyta</taxon>
        <taxon>Magnoliopsida</taxon>
        <taxon>eudicotyledons</taxon>
        <taxon>Gunneridae</taxon>
        <taxon>Pentapetalae</taxon>
        <taxon>rosids</taxon>
        <taxon>fabids</taxon>
        <taxon>Rosales</taxon>
        <taxon>Moraceae</taxon>
        <taxon>Ficeae</taxon>
        <taxon>Ficus</taxon>
    </lineage>
</organism>
<feature type="compositionally biased region" description="Low complexity" evidence="1">
    <location>
        <begin position="7"/>
        <end position="23"/>
    </location>
</feature>
<accession>A0AA88DGC0</accession>
<dbReference type="Gramene" id="FCD_00012210-RA">
    <property type="protein sequence ID" value="FCD_00012210-RA:cds"/>
    <property type="gene ID" value="FCD_00012210"/>
</dbReference>
<reference evidence="2" key="1">
    <citation type="submission" date="2023-07" db="EMBL/GenBank/DDBJ databases">
        <title>draft genome sequence of fig (Ficus carica).</title>
        <authorList>
            <person name="Takahashi T."/>
            <person name="Nishimura K."/>
        </authorList>
    </citation>
    <scope>NUCLEOTIDE SEQUENCE</scope>
</reference>
<feature type="compositionally biased region" description="Low complexity" evidence="1">
    <location>
        <begin position="159"/>
        <end position="175"/>
    </location>
</feature>
<protein>
    <submittedName>
        <fullName evidence="2">Uncharacterized protein</fullName>
    </submittedName>
</protein>
<feature type="compositionally biased region" description="Polar residues" evidence="1">
    <location>
        <begin position="191"/>
        <end position="200"/>
    </location>
</feature>